<proteinExistence type="predicted"/>
<name>A0A382EIT5_9ZZZZ</name>
<organism evidence="1">
    <name type="scientific">marine metagenome</name>
    <dbReference type="NCBI Taxonomy" id="408172"/>
    <lineage>
        <taxon>unclassified sequences</taxon>
        <taxon>metagenomes</taxon>
        <taxon>ecological metagenomes</taxon>
    </lineage>
</organism>
<dbReference type="EMBL" id="UINC01044624">
    <property type="protein sequence ID" value="SVB50319.1"/>
    <property type="molecule type" value="Genomic_DNA"/>
</dbReference>
<reference evidence="1" key="1">
    <citation type="submission" date="2018-05" db="EMBL/GenBank/DDBJ databases">
        <authorList>
            <person name="Lanie J.A."/>
            <person name="Ng W.-L."/>
            <person name="Kazmierczak K.M."/>
            <person name="Andrzejewski T.M."/>
            <person name="Davidsen T.M."/>
            <person name="Wayne K.J."/>
            <person name="Tettelin H."/>
            <person name="Glass J.I."/>
            <person name="Rusch D."/>
            <person name="Podicherti R."/>
            <person name="Tsui H.-C.T."/>
            <person name="Winkler M.E."/>
        </authorList>
    </citation>
    <scope>NUCLEOTIDE SEQUENCE</scope>
</reference>
<dbReference type="AlphaFoldDB" id="A0A382EIT5"/>
<gene>
    <name evidence="1" type="ORF">METZ01_LOCUS203173</name>
</gene>
<sequence>MGTSIRNKIDVNFELEMHPIGVGKENYERLQI</sequence>
<accession>A0A382EIT5</accession>
<evidence type="ECO:0000313" key="1">
    <source>
        <dbReference type="EMBL" id="SVB50319.1"/>
    </source>
</evidence>
<protein>
    <submittedName>
        <fullName evidence="1">Uncharacterized protein</fullName>
    </submittedName>
</protein>